<dbReference type="AlphaFoldDB" id="A0A7W3WND3"/>
<feature type="region of interest" description="Disordered" evidence="1">
    <location>
        <begin position="99"/>
        <end position="164"/>
    </location>
</feature>
<reference evidence="4 5" key="1">
    <citation type="submission" date="2020-05" db="EMBL/GenBank/DDBJ databases">
        <title>Classification of alakaliphilic streptomycetes isolated from an alkaline soil next to Lonar Crater, India and a proposal for the recognition of Streptomyces alkaliterrae sp. nov.</title>
        <authorList>
            <person name="Golinska P."/>
        </authorList>
    </citation>
    <scope>NUCLEOTIDE SEQUENCE [LARGE SCALE GENOMIC DNA]</scope>
    <source>
        <strain evidence="5">OF3</strain>
        <strain evidence="4">OF8</strain>
    </source>
</reference>
<dbReference type="EMBL" id="JABJWZ010000167">
    <property type="protein sequence ID" value="MBB1255090.1"/>
    <property type="molecule type" value="Genomic_DNA"/>
</dbReference>
<evidence type="ECO:0000313" key="5">
    <source>
        <dbReference type="Proteomes" id="UP000525686"/>
    </source>
</evidence>
<comment type="caution">
    <text evidence="2">The sequence shown here is derived from an EMBL/GenBank/DDBJ whole genome shotgun (WGS) entry which is preliminary data.</text>
</comment>
<proteinExistence type="predicted"/>
<dbReference type="EMBL" id="JABJXA010000187">
    <property type="protein sequence ID" value="MBB1261579.1"/>
    <property type="molecule type" value="Genomic_DNA"/>
</dbReference>
<organism evidence="2 5">
    <name type="scientific">Streptomyces alkaliterrae</name>
    <dbReference type="NCBI Taxonomy" id="2213162"/>
    <lineage>
        <taxon>Bacteria</taxon>
        <taxon>Bacillati</taxon>
        <taxon>Actinomycetota</taxon>
        <taxon>Actinomycetes</taxon>
        <taxon>Kitasatosporales</taxon>
        <taxon>Streptomycetaceae</taxon>
        <taxon>Streptomyces</taxon>
    </lineage>
</organism>
<accession>A0A7W3WND3</accession>
<feature type="compositionally biased region" description="Low complexity" evidence="1">
    <location>
        <begin position="102"/>
        <end position="111"/>
    </location>
</feature>
<evidence type="ECO:0000313" key="2">
    <source>
        <dbReference type="EMBL" id="MBB1255090.1"/>
    </source>
</evidence>
<dbReference type="RefSeq" id="WP_181354832.1">
    <property type="nucleotide sequence ID" value="NZ_JABJWZ010000167.1"/>
</dbReference>
<reference evidence="2" key="2">
    <citation type="journal article" name="Syst. Appl. Microbiol.">
        <title>Streptomyces alkaliterrae sp. nov., isolated from an alkaline soil, and emended descriptions of Streptomyces alkaliphilus, Streptomyces calidiresistens and Streptomyces durbertensis.</title>
        <authorList>
            <person name="Swiecimska M."/>
            <person name="Golinska P."/>
            <person name="Nouioui I."/>
            <person name="Wypij M."/>
            <person name="Rai M."/>
            <person name="Sangal V."/>
            <person name="Goodfellow M."/>
        </authorList>
    </citation>
    <scope>NUCLEOTIDE SEQUENCE</scope>
    <source>
        <strain evidence="2">OF3</strain>
        <strain evidence="3">OF8</strain>
    </source>
</reference>
<evidence type="ECO:0000313" key="4">
    <source>
        <dbReference type="Proteomes" id="UP000517765"/>
    </source>
</evidence>
<dbReference type="Proteomes" id="UP000517765">
    <property type="component" value="Unassembled WGS sequence"/>
</dbReference>
<dbReference type="InterPro" id="IPR021391">
    <property type="entry name" value="DUF3027"/>
</dbReference>
<evidence type="ECO:0000256" key="1">
    <source>
        <dbReference type="SAM" id="MobiDB-lite"/>
    </source>
</evidence>
<sequence>MRRRTPDRLCAEAVELAREAAEEAAWPGKPGDYLGATADDDRVVTHFFECHDPGYRGWRWAVTVARASRARTVTLDETVLLPGPGSLLPPEWVPWSERLRPGDLGPGDLLPTEPEDLRLEPGYTGEDEPPPNSVLADERATPAPLPPADTAAPGTVEETATTGAPERTEVPRIAEIGAVADELGMRRARVLSRLGLQLAAERWEESFGPRTLMAQSAPATCVTCGFCVPLAGSLRQSFGVCGNQYSPADGRVVALDYGCGGHSEAAVMPAPVRPADPVLDETRVDALELHED</sequence>
<dbReference type="Proteomes" id="UP000525686">
    <property type="component" value="Unassembled WGS sequence"/>
</dbReference>
<evidence type="ECO:0000313" key="3">
    <source>
        <dbReference type="EMBL" id="MBB1261579.1"/>
    </source>
</evidence>
<gene>
    <name evidence="2" type="ORF">H3146_17290</name>
    <name evidence="3" type="ORF">H3147_22600</name>
</gene>
<dbReference type="Pfam" id="PF11228">
    <property type="entry name" value="DUF3027"/>
    <property type="match status" value="1"/>
</dbReference>
<protein>
    <submittedName>
        <fullName evidence="2">DUF3027 domain-containing protein</fullName>
    </submittedName>
</protein>
<name>A0A7W3WND3_9ACTN</name>